<comment type="caution">
    <text evidence="5">The sequence shown here is derived from an EMBL/GenBank/DDBJ whole genome shotgun (WGS) entry which is preliminary data.</text>
</comment>
<keyword evidence="3" id="KW-0802">TPR repeat</keyword>
<feature type="repeat" description="TPR" evidence="3">
    <location>
        <begin position="878"/>
        <end position="911"/>
    </location>
</feature>
<proteinExistence type="predicted"/>
<dbReference type="Gene3D" id="1.25.40.10">
    <property type="entry name" value="Tetratricopeptide repeat domain"/>
    <property type="match status" value="3"/>
</dbReference>
<dbReference type="GO" id="GO:0005737">
    <property type="term" value="C:cytoplasm"/>
    <property type="evidence" value="ECO:0007669"/>
    <property type="project" value="TreeGrafter"/>
</dbReference>
<dbReference type="Pfam" id="PF03704">
    <property type="entry name" value="BTAD"/>
    <property type="match status" value="1"/>
</dbReference>
<evidence type="ECO:0000256" key="3">
    <source>
        <dbReference type="PROSITE-ProRule" id="PRU00339"/>
    </source>
</evidence>
<dbReference type="InterPro" id="IPR027417">
    <property type="entry name" value="P-loop_NTPase"/>
</dbReference>
<dbReference type="PANTHER" id="PTHR16305">
    <property type="entry name" value="TESTICULAR SOLUBLE ADENYLYL CYCLASE"/>
    <property type="match status" value="1"/>
</dbReference>
<dbReference type="Gene3D" id="1.10.10.10">
    <property type="entry name" value="Winged helix-like DNA-binding domain superfamily/Winged helix DNA-binding domain"/>
    <property type="match status" value="1"/>
</dbReference>
<sequence>MALIEVKLFGSPKVYKKKEKINFPFGKAEALFYYLVVEKESSRDVLISLFWGNIPEKSARKNLRNAIYVIKKVFNEEVLISPRRSIVKLNPEIDFKIDLEEFLNKKNKEAIEIYNGHFLEGFFVKNAEEFETWMTSLRHKHMDIYVNKLKKEINKYIENNQLNKAEAYCKKLINIDEFDEKGYRILMNLYRKQGKYNKCISIYNKLKELLNKELSVSPDVKTRRLFEEILIEKKTRKIFNSKDSDEFFYGRKKELKILNGNFFNFLQGNVSKSIVLFGEAGVGKSKLLSRFLNTINKDENIWILKTNCYQAEEKFLFKPWNDIFYQLSNIFKKENVEIPVYIRKIISQIFPTFIGADEIEGNLFEKSRLLKYEIVEEAVIDIFRKVSKRRKIVLVFEDLQWIDNMSLNLLKNIILKDKNKSITVLVTCRNESIERVENFLTEVGKYGLIEKLSVGRFNKEETLDFVDKMLPDKNLSLEIKNSIYKESEGNALFIVELLNNLKEKNNFTTFTPKLKDVLKSRLLDISTEERKILNIASVFFDKFNLDVLKEITQKNELELVEILEELQRKKLIREILDSSGNINFMFTHQKLREFIYSQMSMAKRRILHNRVSHYLAGKLTGSNSDKLLYPKLIYHNKKAGNKLEYFKYKIKNLEQYIHLIHEIFPVIDENDVLKKNFLYMSDEEIEKQLNDINELLKEIKEEVKLDSSLVYSEITFLHMLGRYNIGKGDHKEGLKIIRKMIDRALKTKNYSFALKGYLKIIYYCINTHNIKLMNSSITKALDIAKKSNSKGEIAILLRLKGFQKIMNGEFNKGEELLKKSIKIFDNLDHKEKYELNIAASFTYIGESKRRKKEFNKAIYYYEKAISMCEKKGLVGGLTIAYTKAGQAAYEVNNYEKAKEYFKKAISLYNQFNLVWGRSIANGYFSLILVKEKEWDEALKYINKAEKFAKKVNNPYEIGLLYRVKAEMCKLVKENNKKILGYHCQDNIDEYCNKGLKYLKDIKGCYEKEVLKRLKNIS</sequence>
<dbReference type="RefSeq" id="WP_183108736.1">
    <property type="nucleotide sequence ID" value="NZ_MCIB01000008.1"/>
</dbReference>
<accession>A0A419T689</accession>
<dbReference type="InterPro" id="IPR019734">
    <property type="entry name" value="TPR_rpt"/>
</dbReference>
<gene>
    <name evidence="5" type="ORF">BET03_09980</name>
</gene>
<dbReference type="Pfam" id="PF13191">
    <property type="entry name" value="AAA_16"/>
    <property type="match status" value="1"/>
</dbReference>
<reference evidence="5 6" key="1">
    <citation type="submission" date="2016-08" db="EMBL/GenBank/DDBJ databases">
        <title>Novel Firmicutes and Novel Genomes.</title>
        <authorList>
            <person name="Poppleton D.I."/>
            <person name="Gribaldo S."/>
        </authorList>
    </citation>
    <scope>NUCLEOTIDE SEQUENCE [LARGE SCALE GENOMIC DNA]</scope>
    <source>
        <strain evidence="5 6">CTT3</strain>
    </source>
</reference>
<evidence type="ECO:0000259" key="4">
    <source>
        <dbReference type="SMART" id="SM01043"/>
    </source>
</evidence>
<dbReference type="PROSITE" id="PS50005">
    <property type="entry name" value="TPR"/>
    <property type="match status" value="2"/>
</dbReference>
<dbReference type="SUPFAM" id="SSF52540">
    <property type="entry name" value="P-loop containing nucleoside triphosphate hydrolases"/>
    <property type="match status" value="1"/>
</dbReference>
<evidence type="ECO:0000256" key="2">
    <source>
        <dbReference type="ARBA" id="ARBA00022840"/>
    </source>
</evidence>
<dbReference type="EMBL" id="MCIB01000008">
    <property type="protein sequence ID" value="RKD32936.1"/>
    <property type="molecule type" value="Genomic_DNA"/>
</dbReference>
<dbReference type="SMART" id="SM00028">
    <property type="entry name" value="TPR"/>
    <property type="match status" value="6"/>
</dbReference>
<feature type="domain" description="Bacterial transcriptional activator" evidence="4">
    <location>
        <begin position="97"/>
        <end position="230"/>
    </location>
</feature>
<dbReference type="InterPro" id="IPR041664">
    <property type="entry name" value="AAA_16"/>
</dbReference>
<dbReference type="InterPro" id="IPR011990">
    <property type="entry name" value="TPR-like_helical_dom_sf"/>
</dbReference>
<evidence type="ECO:0000256" key="1">
    <source>
        <dbReference type="ARBA" id="ARBA00022741"/>
    </source>
</evidence>
<keyword evidence="6" id="KW-1185">Reference proteome</keyword>
<dbReference type="Gene3D" id="3.40.50.300">
    <property type="entry name" value="P-loop containing nucleotide triphosphate hydrolases"/>
    <property type="match status" value="1"/>
</dbReference>
<dbReference type="Proteomes" id="UP000284177">
    <property type="component" value="Unassembled WGS sequence"/>
</dbReference>
<dbReference type="InterPro" id="IPR036388">
    <property type="entry name" value="WH-like_DNA-bd_sf"/>
</dbReference>
<dbReference type="SUPFAM" id="SSF48452">
    <property type="entry name" value="TPR-like"/>
    <property type="match status" value="2"/>
</dbReference>
<organism evidence="5 6">
    <name type="scientific">Thermohalobacter berrensis</name>
    <dbReference type="NCBI Taxonomy" id="99594"/>
    <lineage>
        <taxon>Bacteria</taxon>
        <taxon>Bacillati</taxon>
        <taxon>Bacillota</taxon>
        <taxon>Tissierellia</taxon>
        <taxon>Tissierellales</taxon>
        <taxon>Thermohalobacteraceae</taxon>
        <taxon>Thermohalobacter</taxon>
    </lineage>
</organism>
<evidence type="ECO:0000313" key="5">
    <source>
        <dbReference type="EMBL" id="RKD32936.1"/>
    </source>
</evidence>
<evidence type="ECO:0000313" key="6">
    <source>
        <dbReference type="Proteomes" id="UP000284177"/>
    </source>
</evidence>
<name>A0A419T689_9FIRM</name>
<dbReference type="SMART" id="SM01043">
    <property type="entry name" value="BTAD"/>
    <property type="match status" value="1"/>
</dbReference>
<dbReference type="PANTHER" id="PTHR16305:SF28">
    <property type="entry name" value="GUANYLATE CYCLASE DOMAIN-CONTAINING PROTEIN"/>
    <property type="match status" value="1"/>
</dbReference>
<dbReference type="InterPro" id="IPR005158">
    <property type="entry name" value="BTAD"/>
</dbReference>
<feature type="repeat" description="TPR" evidence="3">
    <location>
        <begin position="838"/>
        <end position="871"/>
    </location>
</feature>
<dbReference type="GO" id="GO:0004016">
    <property type="term" value="F:adenylate cyclase activity"/>
    <property type="evidence" value="ECO:0007669"/>
    <property type="project" value="TreeGrafter"/>
</dbReference>
<keyword evidence="1" id="KW-0547">Nucleotide-binding</keyword>
<dbReference type="Pfam" id="PF13424">
    <property type="entry name" value="TPR_12"/>
    <property type="match status" value="1"/>
</dbReference>
<protein>
    <recommendedName>
        <fullName evidence="4">Bacterial transcriptional activator domain-containing protein</fullName>
    </recommendedName>
</protein>
<keyword evidence="2" id="KW-0067">ATP-binding</keyword>
<dbReference type="AlphaFoldDB" id="A0A419T689"/>
<dbReference type="GO" id="GO:0005524">
    <property type="term" value="F:ATP binding"/>
    <property type="evidence" value="ECO:0007669"/>
    <property type="project" value="UniProtKB-KW"/>
</dbReference>